<feature type="transmembrane region" description="Helical" evidence="1">
    <location>
        <begin position="239"/>
        <end position="259"/>
    </location>
</feature>
<dbReference type="STRING" id="1231336.L248_1599"/>
<dbReference type="HOGENOM" id="CLU_1007578_0_0_9"/>
<dbReference type="SUPFAM" id="SSF158560">
    <property type="entry name" value="BH3980-like"/>
    <property type="match status" value="1"/>
</dbReference>
<dbReference type="OrthoDB" id="1655249at2"/>
<reference evidence="3" key="1">
    <citation type="journal article" date="2013" name="Genome Announc.">
        <title>Whole-Genome Sequencing of Lactobacillus shenzhenensis Strain LY-73T.</title>
        <authorList>
            <person name="Lin Z."/>
            <person name="Liu Z."/>
            <person name="Yang R."/>
            <person name="Zou Y."/>
            <person name="Wan D."/>
            <person name="Chen J."/>
            <person name="Guo M."/>
            <person name="Zhao J."/>
            <person name="Fang C."/>
            <person name="Yang R."/>
            <person name="Liu F."/>
        </authorList>
    </citation>
    <scope>NUCLEOTIDE SEQUENCE [LARGE SCALE GENOMIC DNA]</scope>
    <source>
        <strain evidence="3">LY-73</strain>
    </source>
</reference>
<dbReference type="eggNOG" id="ENOG50316EU">
    <property type="taxonomic scope" value="Bacteria"/>
</dbReference>
<dbReference type="AlphaFoldDB" id="U4TGZ7"/>
<name>U4TGZ7_9LACO</name>
<keyword evidence="1" id="KW-0812">Transmembrane</keyword>
<accession>U4TGZ7</accession>
<feature type="transmembrane region" description="Helical" evidence="1">
    <location>
        <begin position="117"/>
        <end position="138"/>
    </location>
</feature>
<proteinExistence type="predicted"/>
<feature type="transmembrane region" description="Helical" evidence="1">
    <location>
        <begin position="90"/>
        <end position="111"/>
    </location>
</feature>
<feature type="transmembrane region" description="Helical" evidence="1">
    <location>
        <begin position="208"/>
        <end position="227"/>
    </location>
</feature>
<sequence>MKTKLQQDNDARLAQLHGIDHLYAEELVSYLRSHTGRDYVALENSIGDILDDLADATAHGHSAKEYFGQDAQGAANTILQTIPRAGIGQLLTLWLPIMVYLLAIYVFPPFLQRAPRVGLGTLAVIAVITLLLVVAIPRMTALDEKKQNRAALFFILSPVIVGLLAGFAQHWADTQLTVPLTWPATDIVLLAVALLTGATAVWLRPLWVLPLPPAGLGVCAALYSWGLNAGPWQRTLAQLGLYWTVMALLGLGILFWFIWVMMHRDQYRIDLSESGR</sequence>
<keyword evidence="3" id="KW-1185">Reference proteome</keyword>
<keyword evidence="1" id="KW-1133">Transmembrane helix</keyword>
<gene>
    <name evidence="2" type="ORF">L248_1599</name>
</gene>
<organism evidence="2 3">
    <name type="scientific">Schleiferilactobacillus shenzhenensis LY-73</name>
    <dbReference type="NCBI Taxonomy" id="1231336"/>
    <lineage>
        <taxon>Bacteria</taxon>
        <taxon>Bacillati</taxon>
        <taxon>Bacillota</taxon>
        <taxon>Bacilli</taxon>
        <taxon>Lactobacillales</taxon>
        <taxon>Lactobacillaceae</taxon>
        <taxon>Schleiferilactobacillus</taxon>
    </lineage>
</organism>
<evidence type="ECO:0000313" key="2">
    <source>
        <dbReference type="EMBL" id="ERL64066.1"/>
    </source>
</evidence>
<evidence type="ECO:0000256" key="1">
    <source>
        <dbReference type="SAM" id="Phobius"/>
    </source>
</evidence>
<dbReference type="RefSeq" id="WP_022530606.1">
    <property type="nucleotide sequence ID" value="NZ_KI271605.1"/>
</dbReference>
<feature type="transmembrane region" description="Helical" evidence="1">
    <location>
        <begin position="150"/>
        <end position="168"/>
    </location>
</feature>
<feature type="transmembrane region" description="Helical" evidence="1">
    <location>
        <begin position="180"/>
        <end position="203"/>
    </location>
</feature>
<keyword evidence="1" id="KW-0472">Membrane</keyword>
<protein>
    <submittedName>
        <fullName evidence="2">Uncharacterized protein</fullName>
    </submittedName>
</protein>
<evidence type="ECO:0000313" key="3">
    <source>
        <dbReference type="Proteomes" id="UP000030647"/>
    </source>
</evidence>
<dbReference type="Proteomes" id="UP000030647">
    <property type="component" value="Unassembled WGS sequence"/>
</dbReference>
<dbReference type="EMBL" id="KI271605">
    <property type="protein sequence ID" value="ERL64066.1"/>
    <property type="molecule type" value="Genomic_DNA"/>
</dbReference>